<evidence type="ECO:0000256" key="1">
    <source>
        <dbReference type="SAM" id="MobiDB-lite"/>
    </source>
</evidence>
<evidence type="ECO:0000259" key="2">
    <source>
        <dbReference type="Pfam" id="PF14332"/>
    </source>
</evidence>
<feature type="domain" description="PatA-like N-terminal" evidence="2">
    <location>
        <begin position="11"/>
        <end position="89"/>
    </location>
</feature>
<proteinExistence type="predicted"/>
<evidence type="ECO:0000313" key="3">
    <source>
        <dbReference type="EMBL" id="GCE12346.1"/>
    </source>
</evidence>
<dbReference type="InterPro" id="IPR025497">
    <property type="entry name" value="PatA-like_N"/>
</dbReference>
<gene>
    <name evidence="3" type="ORF">KTT_22050</name>
</gene>
<name>A0A401ZZT9_9CHLR</name>
<accession>A0A401ZZT9</accession>
<feature type="region of interest" description="Disordered" evidence="1">
    <location>
        <begin position="83"/>
        <end position="124"/>
    </location>
</feature>
<dbReference type="Pfam" id="PF14332">
    <property type="entry name" value="DUF4388"/>
    <property type="match status" value="1"/>
</dbReference>
<dbReference type="AlphaFoldDB" id="A0A401ZZT9"/>
<feature type="compositionally biased region" description="Polar residues" evidence="1">
    <location>
        <begin position="83"/>
        <end position="100"/>
    </location>
</feature>
<dbReference type="Proteomes" id="UP000287352">
    <property type="component" value="Unassembled WGS sequence"/>
</dbReference>
<dbReference type="EMBL" id="BIFR01000001">
    <property type="protein sequence ID" value="GCE12346.1"/>
    <property type="molecule type" value="Genomic_DNA"/>
</dbReference>
<sequence length="183" mass="20243">MAQKGIPTDQLNNVIQVIQLGRKTGILLVERGEGGQLEKGMLQFVQGSITDARCNTFQGQAALNWLQTWQACRFIFTPNTNTVDQQNTASAPWPSQQTPPSARAPNTPKGFEPTQGRPPQRTYSADDGLALLTRAGLSRSHRHLFLLIDGRRTYGELIRLMGRSSEEVLQLLHDLDALGIIHS</sequence>
<comment type="caution">
    <text evidence="3">The sequence shown here is derived from an EMBL/GenBank/DDBJ whole genome shotgun (WGS) entry which is preliminary data.</text>
</comment>
<protein>
    <recommendedName>
        <fullName evidence="2">PatA-like N-terminal domain-containing protein</fullName>
    </recommendedName>
</protein>
<keyword evidence="4" id="KW-1185">Reference proteome</keyword>
<reference evidence="4" key="1">
    <citation type="submission" date="2018-12" db="EMBL/GenBank/DDBJ databases">
        <title>Tengunoibacter tsumagoiensis gen. nov., sp. nov., Dictyobacter kobayashii sp. nov., D. alpinus sp. nov., and D. joshuensis sp. nov. and description of Dictyobacteraceae fam. nov. within the order Ktedonobacterales isolated from Tengu-no-mugimeshi.</title>
        <authorList>
            <person name="Wang C.M."/>
            <person name="Zheng Y."/>
            <person name="Sakai Y."/>
            <person name="Toyoda A."/>
            <person name="Minakuchi Y."/>
            <person name="Abe K."/>
            <person name="Yokota A."/>
            <person name="Yabe S."/>
        </authorList>
    </citation>
    <scope>NUCLEOTIDE SEQUENCE [LARGE SCALE GENOMIC DNA]</scope>
    <source>
        <strain evidence="4">Uno3</strain>
    </source>
</reference>
<dbReference type="RefSeq" id="WP_161975413.1">
    <property type="nucleotide sequence ID" value="NZ_BIFR01000001.1"/>
</dbReference>
<organism evidence="3 4">
    <name type="scientific">Tengunoibacter tsumagoiensis</name>
    <dbReference type="NCBI Taxonomy" id="2014871"/>
    <lineage>
        <taxon>Bacteria</taxon>
        <taxon>Bacillati</taxon>
        <taxon>Chloroflexota</taxon>
        <taxon>Ktedonobacteria</taxon>
        <taxon>Ktedonobacterales</taxon>
        <taxon>Dictyobacteraceae</taxon>
        <taxon>Tengunoibacter</taxon>
    </lineage>
</organism>
<evidence type="ECO:0000313" key="4">
    <source>
        <dbReference type="Proteomes" id="UP000287352"/>
    </source>
</evidence>